<protein>
    <submittedName>
        <fullName evidence="3">Transmembrane signal receptor</fullName>
    </submittedName>
</protein>
<reference evidence="3 4" key="1">
    <citation type="submission" date="2024-01" db="EMBL/GenBank/DDBJ databases">
        <title>The complete chloroplast genome sequence of Lithospermum erythrorhizon: insights into the phylogenetic relationship among Boraginaceae species and the maternal lineages of purple gromwells.</title>
        <authorList>
            <person name="Okada T."/>
            <person name="Watanabe K."/>
        </authorList>
    </citation>
    <scope>NUCLEOTIDE SEQUENCE [LARGE SCALE GENOMIC DNA]</scope>
</reference>
<dbReference type="AlphaFoldDB" id="A0AAV3NNI9"/>
<dbReference type="Proteomes" id="UP001454036">
    <property type="component" value="Unassembled WGS sequence"/>
</dbReference>
<dbReference type="PANTHER" id="PTHR11439:SF469">
    <property type="entry name" value="REVERSE TRANSCRIPTASE TY1_COPIA-TYPE DOMAIN-CONTAINING PROTEIN"/>
    <property type="match status" value="1"/>
</dbReference>
<comment type="caution">
    <text evidence="3">The sequence shown here is derived from an EMBL/GenBank/DDBJ whole genome shotgun (WGS) entry which is preliminary data.</text>
</comment>
<dbReference type="InterPro" id="IPR043502">
    <property type="entry name" value="DNA/RNA_pol_sf"/>
</dbReference>
<dbReference type="SUPFAM" id="SSF56672">
    <property type="entry name" value="DNA/RNA polymerases"/>
    <property type="match status" value="1"/>
</dbReference>
<keyword evidence="1 3" id="KW-0812">Transmembrane</keyword>
<evidence type="ECO:0000256" key="1">
    <source>
        <dbReference type="SAM" id="Phobius"/>
    </source>
</evidence>
<dbReference type="InterPro" id="IPR013103">
    <property type="entry name" value="RVT_2"/>
</dbReference>
<feature type="domain" description="Reverse transcriptase Ty1/copia-type" evidence="2">
    <location>
        <begin position="52"/>
        <end position="152"/>
    </location>
</feature>
<feature type="transmembrane region" description="Helical" evidence="1">
    <location>
        <begin position="31"/>
        <end position="51"/>
    </location>
</feature>
<keyword evidence="1" id="KW-1133">Transmembrane helix</keyword>
<evidence type="ECO:0000259" key="2">
    <source>
        <dbReference type="Pfam" id="PF07727"/>
    </source>
</evidence>
<organism evidence="3 4">
    <name type="scientific">Lithospermum erythrorhizon</name>
    <name type="common">Purple gromwell</name>
    <name type="synonym">Lithospermum officinale var. erythrorhizon</name>
    <dbReference type="NCBI Taxonomy" id="34254"/>
    <lineage>
        <taxon>Eukaryota</taxon>
        <taxon>Viridiplantae</taxon>
        <taxon>Streptophyta</taxon>
        <taxon>Embryophyta</taxon>
        <taxon>Tracheophyta</taxon>
        <taxon>Spermatophyta</taxon>
        <taxon>Magnoliopsida</taxon>
        <taxon>eudicotyledons</taxon>
        <taxon>Gunneridae</taxon>
        <taxon>Pentapetalae</taxon>
        <taxon>asterids</taxon>
        <taxon>lamiids</taxon>
        <taxon>Boraginales</taxon>
        <taxon>Boraginaceae</taxon>
        <taxon>Boraginoideae</taxon>
        <taxon>Lithospermeae</taxon>
        <taxon>Lithospermum</taxon>
    </lineage>
</organism>
<keyword evidence="1" id="KW-0472">Membrane</keyword>
<gene>
    <name evidence="3" type="ORF">LIER_01511</name>
</gene>
<keyword evidence="4" id="KW-1185">Reference proteome</keyword>
<dbReference type="EMBL" id="BAABME010000146">
    <property type="protein sequence ID" value="GAA0140091.1"/>
    <property type="molecule type" value="Genomic_DNA"/>
</dbReference>
<proteinExistence type="predicted"/>
<dbReference type="Pfam" id="PF07727">
    <property type="entry name" value="RVT_2"/>
    <property type="match status" value="1"/>
</dbReference>
<evidence type="ECO:0000313" key="4">
    <source>
        <dbReference type="Proteomes" id="UP001454036"/>
    </source>
</evidence>
<accession>A0AAV3NNI9</accession>
<keyword evidence="3" id="KW-0675">Receptor</keyword>
<evidence type="ECO:0000313" key="3">
    <source>
        <dbReference type="EMBL" id="GAA0140091.1"/>
    </source>
</evidence>
<dbReference type="PANTHER" id="PTHR11439">
    <property type="entry name" value="GAG-POL-RELATED RETROTRANSPOSON"/>
    <property type="match status" value="1"/>
</dbReference>
<name>A0AAV3NNI9_LITER</name>
<sequence length="262" mass="29965">MPLLARNRVVAYKWIYKIKLKSDGSIERYKVRLVCILIVVMSHALQGITILPGSVCRLKKSLYGLKEASRKWFSKLSQTLVSLGYKQFKNDYYLYAMHNDGGTVIVAVYVDDILVIGSNLKAITDLKAYLHNHFSIKDLEFFNYFLDFEIVKVDSDFDYSARGHKQYGTLLPLNTKLKPDAGGLLSNREFYRSMVGKLNFLVNTISYLSFSVQTLSQLLQQPREPHLEALQHLLYYVYDTATQGLVIQGSTPFMLEAFSNSD</sequence>